<dbReference type="CDD" id="cd01991">
    <property type="entry name" value="Asn_synthase_B_C"/>
    <property type="match status" value="1"/>
</dbReference>
<dbReference type="GO" id="GO:0004066">
    <property type="term" value="F:asparagine synthase (glutamine-hydrolyzing) activity"/>
    <property type="evidence" value="ECO:0007669"/>
    <property type="project" value="InterPro"/>
</dbReference>
<dbReference type="EMBL" id="MT141919">
    <property type="protein sequence ID" value="QJA72041.1"/>
    <property type="molecule type" value="Genomic_DNA"/>
</dbReference>
<name>A0A6M3Y0N1_9ZZZZ</name>
<protein>
    <submittedName>
        <fullName evidence="3">Putative asparagine synthase</fullName>
    </submittedName>
</protein>
<accession>A0A6M3Y0N1</accession>
<evidence type="ECO:0000313" key="2">
    <source>
        <dbReference type="EMBL" id="QJA72041.1"/>
    </source>
</evidence>
<evidence type="ECO:0000313" key="3">
    <source>
        <dbReference type="EMBL" id="QJI02604.1"/>
    </source>
</evidence>
<proteinExistence type="predicted"/>
<feature type="domain" description="Asparagine synthetase" evidence="1">
    <location>
        <begin position="176"/>
        <end position="229"/>
    </location>
</feature>
<dbReference type="GO" id="GO:0006529">
    <property type="term" value="P:asparagine biosynthetic process"/>
    <property type="evidence" value="ECO:0007669"/>
    <property type="project" value="InterPro"/>
</dbReference>
<dbReference type="Gene3D" id="3.40.50.620">
    <property type="entry name" value="HUPs"/>
    <property type="match status" value="1"/>
</dbReference>
<dbReference type="InterPro" id="IPR014729">
    <property type="entry name" value="Rossmann-like_a/b/a_fold"/>
</dbReference>
<sequence>MIVEPKKYDYIYTVPSLEKIEKVMFNAVKNTGCSNLFLSGGVDSSLALHFLSQCYPLVKCFTLAKSIDHPDYFFASMIAKKYAAEHHIYIPEEGEIENERKDDDLDGDAGIRLLSKYTLNYVDSVVVTDGIDELDCGYYPHQDKPDDKTFRKFITDLEELHLKPLDRNTGTLKIYAPYLTKNVVDIFMKLSMDSKVDSITRKKHIMSIGIKYLPEELVYRRKYGFCSALKDIK</sequence>
<dbReference type="Pfam" id="PF00733">
    <property type="entry name" value="Asn_synthase"/>
    <property type="match status" value="2"/>
</dbReference>
<feature type="domain" description="Asparagine synthetase" evidence="1">
    <location>
        <begin position="36"/>
        <end position="101"/>
    </location>
</feature>
<dbReference type="AlphaFoldDB" id="A0A6M3Y0N1"/>
<organism evidence="3">
    <name type="scientific">viral metagenome</name>
    <dbReference type="NCBI Taxonomy" id="1070528"/>
    <lineage>
        <taxon>unclassified sequences</taxon>
        <taxon>metagenomes</taxon>
        <taxon>organismal metagenomes</taxon>
    </lineage>
</organism>
<dbReference type="SUPFAM" id="SSF52402">
    <property type="entry name" value="Adenine nucleotide alpha hydrolases-like"/>
    <property type="match status" value="1"/>
</dbReference>
<evidence type="ECO:0000259" key="1">
    <source>
        <dbReference type="Pfam" id="PF00733"/>
    </source>
</evidence>
<dbReference type="InterPro" id="IPR001962">
    <property type="entry name" value="Asn_synthase"/>
</dbReference>
<reference evidence="3" key="1">
    <citation type="submission" date="2020-03" db="EMBL/GenBank/DDBJ databases">
        <title>The deep terrestrial virosphere.</title>
        <authorList>
            <person name="Holmfeldt K."/>
            <person name="Nilsson E."/>
            <person name="Simone D."/>
            <person name="Lopez-Fernandez M."/>
            <person name="Wu X."/>
            <person name="de Brujin I."/>
            <person name="Lundin D."/>
            <person name="Andersson A."/>
            <person name="Bertilsson S."/>
            <person name="Dopson M."/>
        </authorList>
    </citation>
    <scope>NUCLEOTIDE SEQUENCE</scope>
    <source>
        <strain evidence="2">MM415A02941</strain>
        <strain evidence="3">TM448B03444</strain>
    </source>
</reference>
<gene>
    <name evidence="2" type="ORF">MM415A02941_0009</name>
    <name evidence="3" type="ORF">TM448B03444_0009</name>
</gene>
<dbReference type="EMBL" id="MT145015">
    <property type="protein sequence ID" value="QJI02604.1"/>
    <property type="molecule type" value="Genomic_DNA"/>
</dbReference>